<feature type="region of interest" description="Disordered" evidence="1">
    <location>
        <begin position="1"/>
        <end position="34"/>
    </location>
</feature>
<dbReference type="AlphaFoldDB" id="A0A418WBA5"/>
<proteinExistence type="predicted"/>
<feature type="transmembrane region" description="Helical" evidence="2">
    <location>
        <begin position="71"/>
        <end position="89"/>
    </location>
</feature>
<evidence type="ECO:0000256" key="1">
    <source>
        <dbReference type="SAM" id="MobiDB-lite"/>
    </source>
</evidence>
<keyword evidence="4" id="KW-1185">Reference proteome</keyword>
<organism evidence="3 4">
    <name type="scientific">Oleomonas cavernae</name>
    <dbReference type="NCBI Taxonomy" id="2320859"/>
    <lineage>
        <taxon>Bacteria</taxon>
        <taxon>Pseudomonadati</taxon>
        <taxon>Pseudomonadota</taxon>
        <taxon>Alphaproteobacteria</taxon>
        <taxon>Acetobacterales</taxon>
        <taxon>Acetobacteraceae</taxon>
        <taxon>Oleomonas</taxon>
    </lineage>
</organism>
<keyword evidence="2" id="KW-0812">Transmembrane</keyword>
<dbReference type="EMBL" id="QYUK01000011">
    <property type="protein sequence ID" value="RJF87317.1"/>
    <property type="molecule type" value="Genomic_DNA"/>
</dbReference>
<dbReference type="Proteomes" id="UP000284605">
    <property type="component" value="Unassembled WGS sequence"/>
</dbReference>
<gene>
    <name evidence="3" type="ORF">D3874_09990</name>
</gene>
<protein>
    <submittedName>
        <fullName evidence="3">DUF2167 domain-containing protein</fullName>
    </submittedName>
</protein>
<evidence type="ECO:0000256" key="2">
    <source>
        <dbReference type="SAM" id="Phobius"/>
    </source>
</evidence>
<evidence type="ECO:0000313" key="4">
    <source>
        <dbReference type="Proteomes" id="UP000284605"/>
    </source>
</evidence>
<accession>A0A418WBA5</accession>
<dbReference type="Pfam" id="PF09935">
    <property type="entry name" value="DUF2167"/>
    <property type="match status" value="1"/>
</dbReference>
<dbReference type="InterPro" id="IPR018682">
    <property type="entry name" value="DUF2167_membr"/>
</dbReference>
<keyword evidence="2" id="KW-1133">Transmembrane helix</keyword>
<feature type="transmembrane region" description="Helical" evidence="2">
    <location>
        <begin position="330"/>
        <end position="356"/>
    </location>
</feature>
<sequence>MRKSRKRPPRRPSRKPADKPRNHPQSRPSPPVRRAPTTWVIAILTGNGLCKTTGLAFQPVRPMEGPMRQGLFALIVGLAALFAVAPPALAQQDQAEFERIVNSLDFRRGAIKLDNGLATIDLPDAFRYLGPADAQTMLTKLWGNPPGAGQGTLGMILPTDPSPFSPEGWAVIVYYNPAGYVSDEDAADLDAEQLMKDMQAATAEGNKERAAQGYEEVHLLGWAREPRYDAVAKKIHWGKRLTFGTATDETLNYEIRVLGRRGYLELNVVAPMSALPNIDQTSDKILAMVHFDQGNTYAEFNPDVDETAAYGIAGLIAGGLLTKAGFFKGLIALLIASKKLVAIGVVAFGAGIYAAIRRFFGRRGTPPNA</sequence>
<keyword evidence="2" id="KW-0472">Membrane</keyword>
<feature type="compositionally biased region" description="Basic residues" evidence="1">
    <location>
        <begin position="1"/>
        <end position="14"/>
    </location>
</feature>
<evidence type="ECO:0000313" key="3">
    <source>
        <dbReference type="EMBL" id="RJF87317.1"/>
    </source>
</evidence>
<comment type="caution">
    <text evidence="3">The sequence shown here is derived from an EMBL/GenBank/DDBJ whole genome shotgun (WGS) entry which is preliminary data.</text>
</comment>
<reference evidence="3 4" key="1">
    <citation type="submission" date="2018-09" db="EMBL/GenBank/DDBJ databases">
        <authorList>
            <person name="Zhu H."/>
        </authorList>
    </citation>
    <scope>NUCLEOTIDE SEQUENCE [LARGE SCALE GENOMIC DNA]</scope>
    <source>
        <strain evidence="3 4">K1W22B-8</strain>
    </source>
</reference>
<name>A0A418WBA5_9PROT</name>